<comment type="caution">
    <text evidence="1">The sequence shown here is derived from an EMBL/GenBank/DDBJ whole genome shotgun (WGS) entry which is preliminary data.</text>
</comment>
<gene>
    <name evidence="1" type="ORF">LCGC14_2545520</name>
</gene>
<dbReference type="EMBL" id="LAZR01041644">
    <property type="protein sequence ID" value="KKL11466.1"/>
    <property type="molecule type" value="Genomic_DNA"/>
</dbReference>
<name>A0A0F9D0V8_9ZZZZ</name>
<reference evidence="1" key="1">
    <citation type="journal article" date="2015" name="Nature">
        <title>Complex archaea that bridge the gap between prokaryotes and eukaryotes.</title>
        <authorList>
            <person name="Spang A."/>
            <person name="Saw J.H."/>
            <person name="Jorgensen S.L."/>
            <person name="Zaremba-Niedzwiedzka K."/>
            <person name="Martijn J."/>
            <person name="Lind A.E."/>
            <person name="van Eijk R."/>
            <person name="Schleper C."/>
            <person name="Guy L."/>
            <person name="Ettema T.J."/>
        </authorList>
    </citation>
    <scope>NUCLEOTIDE SEQUENCE</scope>
</reference>
<accession>A0A0F9D0V8</accession>
<sequence length="77" mass="8820">MFCPEDGTEVTISLESMPRLWYHPCPQCGACWVYNGEDGTYSLDSKDTEVCAICNLPFKSHFRGEVCERKENPIDLR</sequence>
<proteinExistence type="predicted"/>
<dbReference type="AlphaFoldDB" id="A0A0F9D0V8"/>
<organism evidence="1">
    <name type="scientific">marine sediment metagenome</name>
    <dbReference type="NCBI Taxonomy" id="412755"/>
    <lineage>
        <taxon>unclassified sequences</taxon>
        <taxon>metagenomes</taxon>
        <taxon>ecological metagenomes</taxon>
    </lineage>
</organism>
<protein>
    <submittedName>
        <fullName evidence="1">Uncharacterized protein</fullName>
    </submittedName>
</protein>
<evidence type="ECO:0000313" key="1">
    <source>
        <dbReference type="EMBL" id="KKL11466.1"/>
    </source>
</evidence>